<organism evidence="1">
    <name type="scientific">Rhizophagus irregularis (strain DAOM 181602 / DAOM 197198 / MUCL 43194)</name>
    <name type="common">Arbuscular mycorrhizal fungus</name>
    <name type="synonym">Glomus intraradices</name>
    <dbReference type="NCBI Taxonomy" id="747089"/>
    <lineage>
        <taxon>Eukaryota</taxon>
        <taxon>Fungi</taxon>
        <taxon>Fungi incertae sedis</taxon>
        <taxon>Mucoromycota</taxon>
        <taxon>Glomeromycotina</taxon>
        <taxon>Glomeromycetes</taxon>
        <taxon>Glomerales</taxon>
        <taxon>Glomeraceae</taxon>
        <taxon>Rhizophagus</taxon>
    </lineage>
</organism>
<dbReference type="EMBL" id="KI276742">
    <property type="protein sequence ID" value="ESA21092.1"/>
    <property type="molecule type" value="Genomic_DNA"/>
</dbReference>
<reference evidence="1" key="1">
    <citation type="submission" date="2013-07" db="EMBL/GenBank/DDBJ databases">
        <title>The genome of an arbuscular mycorrhizal fungus provides insights into the evolution of the oldest plant symbiosis.</title>
        <authorList>
            <consortium name="DOE Joint Genome Institute"/>
            <person name="Tisserant E."/>
            <person name="Malbreil M."/>
            <person name="Kuo A."/>
            <person name="Kohler A."/>
            <person name="Symeonidi A."/>
            <person name="Balestrini R."/>
            <person name="Charron P."/>
            <person name="Duensing N."/>
            <person name="Frei-dit-Frey N."/>
            <person name="Gianinazzi-Pearson V."/>
            <person name="Gilbert B."/>
            <person name="Handa Y."/>
            <person name="Hijri M."/>
            <person name="Kaul R."/>
            <person name="Kawaguchi M."/>
            <person name="Krajinski F."/>
            <person name="Lammers P."/>
            <person name="Lapierre D."/>
            <person name="Masclaux F.G."/>
            <person name="Murat C."/>
            <person name="Morin E."/>
            <person name="Ndikumana S."/>
            <person name="Pagni M."/>
            <person name="Petitpierre D."/>
            <person name="Requena N."/>
            <person name="Rosikiewicz P."/>
            <person name="Riley R."/>
            <person name="Saito K."/>
            <person name="San Clemente H."/>
            <person name="Shapiro H."/>
            <person name="van Tuinen D."/>
            <person name="Becard G."/>
            <person name="Bonfante P."/>
            <person name="Paszkowski U."/>
            <person name="Shachar-Hill Y."/>
            <person name="Young J.P."/>
            <person name="Sanders I.R."/>
            <person name="Henrissat B."/>
            <person name="Rensing S.A."/>
            <person name="Grigoriev I.V."/>
            <person name="Corradi N."/>
            <person name="Roux C."/>
            <person name="Martin F."/>
        </authorList>
    </citation>
    <scope>NUCLEOTIDE SEQUENCE</scope>
    <source>
        <strain evidence="1">DAOM 197198</strain>
    </source>
</reference>
<protein>
    <submittedName>
        <fullName evidence="1">Uncharacterized protein</fullName>
    </submittedName>
</protein>
<dbReference type="STRING" id="747089.U9UN30"/>
<name>U9UN30_RHIID</name>
<dbReference type="HOGENOM" id="CLU_2039261_0_0_1"/>
<dbReference type="AlphaFoldDB" id="U9UN30"/>
<gene>
    <name evidence="1" type="ORF">GLOINDRAFT_17849</name>
</gene>
<proteinExistence type="predicted"/>
<sequence length="121" mass="13988">MINYAKITEKPIIEVSACFSSFAILIDFAVLDNLPIFNDYFVENFYSSIRNQTAESNSAQRIIQKAKIIDVKRTNNFSFKNAFVNSRNLTIIHIKLDYLEKKVSLFLLSLFNNIYHNIGNV</sequence>
<evidence type="ECO:0000313" key="1">
    <source>
        <dbReference type="EMBL" id="ESA21092.1"/>
    </source>
</evidence>
<accession>U9UN30</accession>